<evidence type="ECO:0000256" key="1">
    <source>
        <dbReference type="SAM" id="MobiDB-lite"/>
    </source>
</evidence>
<protein>
    <submittedName>
        <fullName evidence="2">Uncharacterized protein</fullName>
    </submittedName>
</protein>
<accession>A0A830CT36</accession>
<evidence type="ECO:0000313" key="3">
    <source>
        <dbReference type="Proteomes" id="UP000653305"/>
    </source>
</evidence>
<comment type="caution">
    <text evidence="2">The sequence shown here is derived from an EMBL/GenBank/DDBJ whole genome shotgun (WGS) entry which is preliminary data.</text>
</comment>
<dbReference type="EMBL" id="BMAC01000795">
    <property type="protein sequence ID" value="GFQ03041.1"/>
    <property type="molecule type" value="Genomic_DNA"/>
</dbReference>
<dbReference type="InterPro" id="IPR013785">
    <property type="entry name" value="Aldolase_TIM"/>
</dbReference>
<evidence type="ECO:0000313" key="2">
    <source>
        <dbReference type="EMBL" id="GFQ03041.1"/>
    </source>
</evidence>
<sequence>MGSDVLEADMIIHKASPFSTRKDDPSDQNGPSVKLDQNVVGDIASQKRVAETRNMEPVHNEREMDRVLEIEGIELVGINNRDLGILVSSKEYALCSLIFL</sequence>
<reference evidence="2" key="1">
    <citation type="submission" date="2020-07" db="EMBL/GenBank/DDBJ databases">
        <title>Ethylene signaling mediates host invasion by parasitic plants.</title>
        <authorList>
            <person name="Yoshida S."/>
        </authorList>
    </citation>
    <scope>NUCLEOTIDE SEQUENCE</scope>
    <source>
        <strain evidence="2">Okayama</strain>
    </source>
</reference>
<gene>
    <name evidence="2" type="ORF">PHJA_002447900</name>
</gene>
<proteinExistence type="predicted"/>
<feature type="region of interest" description="Disordered" evidence="1">
    <location>
        <begin position="16"/>
        <end position="35"/>
    </location>
</feature>
<name>A0A830CT36_9LAMI</name>
<organism evidence="2 3">
    <name type="scientific">Phtheirospermum japonicum</name>
    <dbReference type="NCBI Taxonomy" id="374723"/>
    <lineage>
        <taxon>Eukaryota</taxon>
        <taxon>Viridiplantae</taxon>
        <taxon>Streptophyta</taxon>
        <taxon>Embryophyta</taxon>
        <taxon>Tracheophyta</taxon>
        <taxon>Spermatophyta</taxon>
        <taxon>Magnoliopsida</taxon>
        <taxon>eudicotyledons</taxon>
        <taxon>Gunneridae</taxon>
        <taxon>Pentapetalae</taxon>
        <taxon>asterids</taxon>
        <taxon>lamiids</taxon>
        <taxon>Lamiales</taxon>
        <taxon>Orobanchaceae</taxon>
        <taxon>Orobanchaceae incertae sedis</taxon>
        <taxon>Phtheirospermum</taxon>
    </lineage>
</organism>
<keyword evidence="3" id="KW-1185">Reference proteome</keyword>
<dbReference type="Proteomes" id="UP000653305">
    <property type="component" value="Unassembled WGS sequence"/>
</dbReference>
<dbReference type="AlphaFoldDB" id="A0A830CT36"/>
<dbReference type="Gene3D" id="3.20.20.70">
    <property type="entry name" value="Aldolase class I"/>
    <property type="match status" value="1"/>
</dbReference>